<protein>
    <submittedName>
        <fullName evidence="2">Uncharacterized protein</fullName>
    </submittedName>
</protein>
<dbReference type="RefSeq" id="WP_341696866.1">
    <property type="nucleotide sequence ID" value="NZ_JBBYHR010000004.1"/>
</dbReference>
<gene>
    <name evidence="2" type="ORF">AAEO56_09785</name>
</gene>
<dbReference type="Proteomes" id="UP001464555">
    <property type="component" value="Unassembled WGS sequence"/>
</dbReference>
<evidence type="ECO:0000313" key="2">
    <source>
        <dbReference type="EMBL" id="MEL1244550.1"/>
    </source>
</evidence>
<name>A0ABU9HWJ9_9FLAO</name>
<evidence type="ECO:0000256" key="1">
    <source>
        <dbReference type="SAM" id="Phobius"/>
    </source>
</evidence>
<evidence type="ECO:0000313" key="3">
    <source>
        <dbReference type="Proteomes" id="UP001464555"/>
    </source>
</evidence>
<dbReference type="EMBL" id="JBBYHR010000004">
    <property type="protein sequence ID" value="MEL1244550.1"/>
    <property type="molecule type" value="Genomic_DNA"/>
</dbReference>
<keyword evidence="3" id="KW-1185">Reference proteome</keyword>
<keyword evidence="1" id="KW-0812">Transmembrane</keyword>
<proteinExistence type="predicted"/>
<feature type="transmembrane region" description="Helical" evidence="1">
    <location>
        <begin position="38"/>
        <end position="62"/>
    </location>
</feature>
<organism evidence="2 3">
    <name type="scientific">Flavobacterium arundinis</name>
    <dbReference type="NCBI Taxonomy" id="3139143"/>
    <lineage>
        <taxon>Bacteria</taxon>
        <taxon>Pseudomonadati</taxon>
        <taxon>Bacteroidota</taxon>
        <taxon>Flavobacteriia</taxon>
        <taxon>Flavobacteriales</taxon>
        <taxon>Flavobacteriaceae</taxon>
        <taxon>Flavobacterium</taxon>
    </lineage>
</organism>
<reference evidence="2 3" key="1">
    <citation type="submission" date="2024-04" db="EMBL/GenBank/DDBJ databases">
        <title>Flavobacterium sp. DGU11 16S ribosomal RNA gene Genome sequencing and assembly.</title>
        <authorList>
            <person name="Park S."/>
        </authorList>
    </citation>
    <scope>NUCLEOTIDE SEQUENCE [LARGE SCALE GENOMIC DNA]</scope>
    <source>
        <strain evidence="2 3">DGU11</strain>
    </source>
</reference>
<keyword evidence="1" id="KW-0472">Membrane</keyword>
<sequence length="69" mass="7436">MSWKNDLPKDGSLRVGFPNAFYMQSSGDNPIGPVGPQVFYSALVIDILFAFLAAAAVHAIILRVRKATA</sequence>
<accession>A0ABU9HWJ9</accession>
<keyword evidence="1" id="KW-1133">Transmembrane helix</keyword>
<comment type="caution">
    <text evidence="2">The sequence shown here is derived from an EMBL/GenBank/DDBJ whole genome shotgun (WGS) entry which is preliminary data.</text>
</comment>